<dbReference type="InterPro" id="IPR013078">
    <property type="entry name" value="His_Pase_superF_clade-1"/>
</dbReference>
<dbReference type="InterPro" id="IPR029033">
    <property type="entry name" value="His_PPase_superfam"/>
</dbReference>
<protein>
    <submittedName>
        <fullName evidence="1">Phosphoglycerate mutase</fullName>
        <ecNumber evidence="1">5.4.2.12</ecNumber>
    </submittedName>
</protein>
<keyword evidence="2" id="KW-1185">Reference proteome</keyword>
<dbReference type="EMBL" id="JAFBCF010000001">
    <property type="protein sequence ID" value="MBM7797907.1"/>
    <property type="molecule type" value="Genomic_DNA"/>
</dbReference>
<dbReference type="RefSeq" id="WP_204916533.1">
    <property type="nucleotide sequence ID" value="NZ_BAAAQP010000011.1"/>
</dbReference>
<comment type="caution">
    <text evidence="1">The sequence shown here is derived from an EMBL/GenBank/DDBJ whole genome shotgun (WGS) entry which is preliminary data.</text>
</comment>
<evidence type="ECO:0000313" key="1">
    <source>
        <dbReference type="EMBL" id="MBM7797907.1"/>
    </source>
</evidence>
<dbReference type="Gene3D" id="3.40.50.1240">
    <property type="entry name" value="Phosphoglycerate mutase-like"/>
    <property type="match status" value="1"/>
</dbReference>
<name>A0ABS2RH84_9ACTN</name>
<evidence type="ECO:0000313" key="2">
    <source>
        <dbReference type="Proteomes" id="UP000704762"/>
    </source>
</evidence>
<dbReference type="PANTHER" id="PTHR48100:SF15">
    <property type="entry name" value="SEDOHEPTULOSE 1,7-BISPHOSPHATASE"/>
    <property type="match status" value="1"/>
</dbReference>
<dbReference type="SUPFAM" id="SSF53254">
    <property type="entry name" value="Phosphoglycerate mutase-like"/>
    <property type="match status" value="1"/>
</dbReference>
<gene>
    <name evidence="1" type="ORF">JOE57_000828</name>
</gene>
<dbReference type="CDD" id="cd07067">
    <property type="entry name" value="HP_PGM_like"/>
    <property type="match status" value="1"/>
</dbReference>
<dbReference type="SMART" id="SM00855">
    <property type="entry name" value="PGAM"/>
    <property type="match status" value="1"/>
</dbReference>
<sequence>MTRLFIVRHGETEWSRDGRHTSVTDLPLTEVGEQQARSLNGRLDPADFGLILTSPRQRARQTAELAGFTGSAAPEVEPDLAEWAYGDYEGLTSEQIGETVPGWTIWTHPVPGGETAAEVAQRLNRVVNRVRGSGVEQAICFAHGHALRALALCWLGLDLTLGGHFPLETATVSVLGAEKDLPTLDQWNARP</sequence>
<dbReference type="Pfam" id="PF00300">
    <property type="entry name" value="His_Phos_1"/>
    <property type="match status" value="1"/>
</dbReference>
<organism evidence="1 2">
    <name type="scientific">Microlunatus panaciterrae</name>
    <dbReference type="NCBI Taxonomy" id="400768"/>
    <lineage>
        <taxon>Bacteria</taxon>
        <taxon>Bacillati</taxon>
        <taxon>Actinomycetota</taxon>
        <taxon>Actinomycetes</taxon>
        <taxon>Propionibacteriales</taxon>
        <taxon>Propionibacteriaceae</taxon>
        <taxon>Microlunatus</taxon>
    </lineage>
</organism>
<dbReference type="InterPro" id="IPR050275">
    <property type="entry name" value="PGM_Phosphatase"/>
</dbReference>
<dbReference type="Proteomes" id="UP000704762">
    <property type="component" value="Unassembled WGS sequence"/>
</dbReference>
<dbReference type="GO" id="GO:0004619">
    <property type="term" value="F:phosphoglycerate mutase activity"/>
    <property type="evidence" value="ECO:0007669"/>
    <property type="project" value="UniProtKB-EC"/>
</dbReference>
<dbReference type="EC" id="5.4.2.12" evidence="1"/>
<proteinExistence type="predicted"/>
<accession>A0ABS2RH84</accession>
<keyword evidence="1" id="KW-0413">Isomerase</keyword>
<dbReference type="PANTHER" id="PTHR48100">
    <property type="entry name" value="BROAD-SPECIFICITY PHOSPHATASE YOR283W-RELATED"/>
    <property type="match status" value="1"/>
</dbReference>
<reference evidence="1 2" key="1">
    <citation type="submission" date="2021-01" db="EMBL/GenBank/DDBJ databases">
        <title>Sequencing the genomes of 1000 actinobacteria strains.</title>
        <authorList>
            <person name="Klenk H.-P."/>
        </authorList>
    </citation>
    <scope>NUCLEOTIDE SEQUENCE [LARGE SCALE GENOMIC DNA]</scope>
    <source>
        <strain evidence="1 2">DSM 18662</strain>
    </source>
</reference>